<dbReference type="AlphaFoldDB" id="A0A372IRS8"/>
<dbReference type="Proteomes" id="UP000264702">
    <property type="component" value="Unassembled WGS sequence"/>
</dbReference>
<dbReference type="PANTHER" id="PTHR39550">
    <property type="entry name" value="SLL0658 PROTEIN"/>
    <property type="match status" value="1"/>
</dbReference>
<dbReference type="InterPro" id="IPR021799">
    <property type="entry name" value="PIN-like_prokaryotic"/>
</dbReference>
<organism evidence="1 2">
    <name type="scientific">Paracidobacterium acidisoli</name>
    <dbReference type="NCBI Taxonomy" id="2303751"/>
    <lineage>
        <taxon>Bacteria</taxon>
        <taxon>Pseudomonadati</taxon>
        <taxon>Acidobacteriota</taxon>
        <taxon>Terriglobia</taxon>
        <taxon>Terriglobales</taxon>
        <taxon>Acidobacteriaceae</taxon>
        <taxon>Paracidobacterium</taxon>
    </lineage>
</organism>
<proteinExistence type="predicted"/>
<dbReference type="PANTHER" id="PTHR39550:SF1">
    <property type="entry name" value="SLL0658 PROTEIN"/>
    <property type="match status" value="1"/>
</dbReference>
<dbReference type="RefSeq" id="WP_117298327.1">
    <property type="nucleotide sequence ID" value="NZ_QVQT02000002.1"/>
</dbReference>
<dbReference type="Pfam" id="PF11848">
    <property type="entry name" value="DUF3368"/>
    <property type="match status" value="1"/>
</dbReference>
<protein>
    <submittedName>
        <fullName evidence="1">DUF3368 domain-containing protein</fullName>
    </submittedName>
</protein>
<gene>
    <name evidence="1" type="ORF">D0Y96_05420</name>
</gene>
<accession>A0A372IRS8</accession>
<reference evidence="1 2" key="1">
    <citation type="submission" date="2018-08" db="EMBL/GenBank/DDBJ databases">
        <title>Acidipila sp. 4G-K13, an acidobacterium isolated from forest soil.</title>
        <authorList>
            <person name="Gao Z.-H."/>
            <person name="Qiu L.-H."/>
        </authorList>
    </citation>
    <scope>NUCLEOTIDE SEQUENCE [LARGE SCALE GENOMIC DNA]</scope>
    <source>
        <strain evidence="1 2">4G-K13</strain>
    </source>
</reference>
<evidence type="ECO:0000313" key="1">
    <source>
        <dbReference type="EMBL" id="RFU17578.1"/>
    </source>
</evidence>
<evidence type="ECO:0000313" key="2">
    <source>
        <dbReference type="Proteomes" id="UP000264702"/>
    </source>
</evidence>
<dbReference type="OrthoDB" id="122346at2"/>
<comment type="caution">
    <text evidence="1">The sequence shown here is derived from an EMBL/GenBank/DDBJ whole genome shotgun (WGS) entry which is preliminary data.</text>
</comment>
<sequence length="165" mass="17832">MIVVADSSTLHYLVLITRIDILQKLYGRIYIPESVMIELSDMGAPSSVRHWVENLPSWIESRKLTNQDASIGLLGRGEQDGIALAHALGAELILLDDKAARKAAIRQGISVTGTLGVLGEAAKAGLTDLEAAIKELRQTNFRASGSLISEILNKGRKQAQEPNGF</sequence>
<dbReference type="EMBL" id="QVQT01000002">
    <property type="protein sequence ID" value="RFU17578.1"/>
    <property type="molecule type" value="Genomic_DNA"/>
</dbReference>
<keyword evidence="2" id="KW-1185">Reference proteome</keyword>
<name>A0A372IRS8_9BACT</name>